<dbReference type="EMBL" id="JAJHVV010000002">
    <property type="protein sequence ID" value="MCK6262481.1"/>
    <property type="molecule type" value="Genomic_DNA"/>
</dbReference>
<keyword evidence="8 10" id="KW-0326">Glycosidase</keyword>
<evidence type="ECO:0000256" key="5">
    <source>
        <dbReference type="ARBA" id="ARBA00013303"/>
    </source>
</evidence>
<dbReference type="SUPFAM" id="SSF49303">
    <property type="entry name" value="beta-Galactosidase/glucuronidase domain"/>
    <property type="match status" value="2"/>
</dbReference>
<dbReference type="GO" id="GO:0005990">
    <property type="term" value="P:lactose catabolic process"/>
    <property type="evidence" value="ECO:0007669"/>
    <property type="project" value="TreeGrafter"/>
</dbReference>
<dbReference type="PANTHER" id="PTHR46323:SF2">
    <property type="entry name" value="BETA-GALACTOSIDASE"/>
    <property type="match status" value="1"/>
</dbReference>
<dbReference type="InterPro" id="IPR017853">
    <property type="entry name" value="GH"/>
</dbReference>
<dbReference type="FunFam" id="3.20.20.80:FF:000018">
    <property type="entry name" value="Beta-galactosidase"/>
    <property type="match status" value="1"/>
</dbReference>
<dbReference type="GO" id="GO:0009341">
    <property type="term" value="C:beta-galactosidase complex"/>
    <property type="evidence" value="ECO:0007669"/>
    <property type="project" value="InterPro"/>
</dbReference>
<dbReference type="AlphaFoldDB" id="A0A9X1XHM1"/>
<dbReference type="FunFam" id="2.60.40.10:FF:000680">
    <property type="entry name" value="Beta-galactosidase"/>
    <property type="match status" value="1"/>
</dbReference>
<dbReference type="Gene3D" id="2.60.40.10">
    <property type="entry name" value="Immunoglobulins"/>
    <property type="match status" value="2"/>
</dbReference>
<comment type="caution">
    <text evidence="12">The sequence shown here is derived from an EMBL/GenBank/DDBJ whole genome shotgun (WGS) entry which is preliminary data.</text>
</comment>
<evidence type="ECO:0000313" key="12">
    <source>
        <dbReference type="EMBL" id="MCK6262481.1"/>
    </source>
</evidence>
<comment type="cofactor">
    <cofactor evidence="2">
        <name>Na(+)</name>
        <dbReference type="ChEBI" id="CHEBI:29101"/>
    </cofactor>
</comment>
<evidence type="ECO:0000256" key="2">
    <source>
        <dbReference type="ARBA" id="ARBA00001959"/>
    </source>
</evidence>
<dbReference type="SUPFAM" id="SSF49785">
    <property type="entry name" value="Galactose-binding domain-like"/>
    <property type="match status" value="1"/>
</dbReference>
<dbReference type="Proteomes" id="UP001139559">
    <property type="component" value="Unassembled WGS sequence"/>
</dbReference>
<dbReference type="Gene3D" id="2.70.98.10">
    <property type="match status" value="1"/>
</dbReference>
<proteinExistence type="inferred from homology"/>
<dbReference type="InterPro" id="IPR006102">
    <property type="entry name" value="Ig-like_GH2"/>
</dbReference>
<dbReference type="InterPro" id="IPR006104">
    <property type="entry name" value="Glyco_hydro_2_N"/>
</dbReference>
<dbReference type="InterPro" id="IPR004199">
    <property type="entry name" value="B-gal_small/dom_5"/>
</dbReference>
<evidence type="ECO:0000256" key="9">
    <source>
        <dbReference type="ARBA" id="ARBA00032230"/>
    </source>
</evidence>
<name>A0A9X1XHM1_9VIBR</name>
<evidence type="ECO:0000256" key="10">
    <source>
        <dbReference type="RuleBase" id="RU361154"/>
    </source>
</evidence>
<dbReference type="InterPro" id="IPR023232">
    <property type="entry name" value="Glyco_hydro_2_AS"/>
</dbReference>
<dbReference type="InterPro" id="IPR032312">
    <property type="entry name" value="LacZ_4"/>
</dbReference>
<keyword evidence="6 10" id="KW-0378">Hydrolase</keyword>
<protein>
    <recommendedName>
        <fullName evidence="5 10">Beta-galactosidase</fullName>
        <ecNumber evidence="4 10">3.2.1.23</ecNumber>
    </recommendedName>
    <alternativeName>
        <fullName evidence="9 10">Lactase</fullName>
    </alternativeName>
</protein>
<dbReference type="PRINTS" id="PR00132">
    <property type="entry name" value="GLHYDRLASE2"/>
</dbReference>
<dbReference type="EC" id="3.2.1.23" evidence="4 10"/>
<evidence type="ECO:0000259" key="11">
    <source>
        <dbReference type="SMART" id="SM01038"/>
    </source>
</evidence>
<dbReference type="PANTHER" id="PTHR46323">
    <property type="entry name" value="BETA-GALACTOSIDASE"/>
    <property type="match status" value="1"/>
</dbReference>
<evidence type="ECO:0000256" key="3">
    <source>
        <dbReference type="ARBA" id="ARBA00007401"/>
    </source>
</evidence>
<dbReference type="InterPro" id="IPR006103">
    <property type="entry name" value="Glyco_hydro_2_cat"/>
</dbReference>
<dbReference type="Pfam" id="PF02836">
    <property type="entry name" value="Glyco_hydro_2_C"/>
    <property type="match status" value="1"/>
</dbReference>
<evidence type="ECO:0000256" key="7">
    <source>
        <dbReference type="ARBA" id="ARBA00023053"/>
    </source>
</evidence>
<dbReference type="SUPFAM" id="SSF51445">
    <property type="entry name" value="(Trans)glycosidases"/>
    <property type="match status" value="1"/>
</dbReference>
<comment type="catalytic activity">
    <reaction evidence="1 10">
        <text>Hydrolysis of terminal non-reducing beta-D-galactose residues in beta-D-galactosides.</text>
        <dbReference type="EC" id="3.2.1.23"/>
    </reaction>
</comment>
<dbReference type="SUPFAM" id="SSF74650">
    <property type="entry name" value="Galactose mutarotase-like"/>
    <property type="match status" value="1"/>
</dbReference>
<dbReference type="InterPro" id="IPR014718">
    <property type="entry name" value="GH-type_carb-bd"/>
</dbReference>
<dbReference type="NCBIfam" id="NF007074">
    <property type="entry name" value="PRK09525.1"/>
    <property type="match status" value="1"/>
</dbReference>
<evidence type="ECO:0000313" key="13">
    <source>
        <dbReference type="Proteomes" id="UP001139559"/>
    </source>
</evidence>
<accession>A0A9X1XHM1</accession>
<evidence type="ECO:0000256" key="6">
    <source>
        <dbReference type="ARBA" id="ARBA00022801"/>
    </source>
</evidence>
<sequence length="1038" mass="117574">MRSFDDILRARDWENQHVTHANTLNPHAALNAFTNEQQAISGEVSDKNVSLNGQWKFELFDQPESVPHNFMDEAFDVANWNEITVPSNWQMEGHDKPIYTNVKYPFDDTPPYVPSDNPTGCYRTSFELDSDWCQRQLRIQFAGVNSAFHIWCNGKWVGYSQDSRLPAEFDLSDFVKEGENHLAVMVIRWSDGSYLEDQDMWWLSGIFREVSLISKPEVHIADVDVVTTLDDVYQDATLNVTTTLSQNSDKHAVSIKLFDAEGELVASHKAESTNNLDIDEKGGWNNKVIHAIEVANPNKWSAESPYLYRVVVSLEDEQQQLIECEAYSIGFRSVEITDGLLKVNGKAVLIRGANRHEHHPELGHAVSYESMVEDVRMMKKFNFNAVRTAHYPNDPRWYQLCDEYGLYVVDEANIETHGQFPMRNLSEEPSWLTAYMRRMIGMVERDKNHPSVIIWSLGNESGIGLNHHAMYQWTKQRDNTRVVQYEGGGSRTAATDILCPMYARVDEENDGDGIKRWSIKNEISQPGEDRPFILCEYAHAMGNSLGSFDKYWDAFRKFPRLQGGFIWDWVDQGITKTDEQGTEYWAYGGDFGDTINDRQFCINGLVFPDRTPHPHLWEVKKAQQFYQFKINEKELNLGLSNALKLTVASEYLFTQGLNETLAWQLVEDGITIQHGEIELALLPESKQEFELISDLPAPKAGKTYHLNVDVSLQSDTAWADAGHLTAIEQFNLPGSNELLLTEETSVASNMSVNDSGDNVEVVTSALTLTFNKQTGHLENALQEGKALLARAIKDNFYRAPIDNDIGTSEVDRVDPNTWAARWAAAGLNRIESSCVRFEVNTVGQFVVVSSRHKHEVDGRTVFISDWQYKVQSSGKVECQVSVQAAKGLPSLPRVGAEFAIPLSEGSKGEMVDWFGRGPYENYPDRIMAARVGHYQSSVDEMHVDYIFPSENGLRCDVKQAQVGDVNIEGDFHFSVSRYSIDSLALAKHTNELVKDDCIYVRVDGFHMGIGGDDSWSPSVHSEYLLEAEQYQYGFTLFA</sequence>
<evidence type="ECO:0000256" key="1">
    <source>
        <dbReference type="ARBA" id="ARBA00001412"/>
    </source>
</evidence>
<reference evidence="12" key="1">
    <citation type="submission" date="2021-11" db="EMBL/GenBank/DDBJ databases">
        <title>Vibrio ZSDE26 sp. nov. and Vibrio ZSDZ34 sp. nov., isolated from coastal seawater in Qingdao.</title>
        <authorList>
            <person name="Zhang P."/>
        </authorList>
    </citation>
    <scope>NUCLEOTIDE SEQUENCE</scope>
    <source>
        <strain evidence="12">ZSDE26</strain>
    </source>
</reference>
<keyword evidence="7" id="KW-0915">Sodium</keyword>
<evidence type="ECO:0000256" key="4">
    <source>
        <dbReference type="ARBA" id="ARBA00012756"/>
    </source>
</evidence>
<dbReference type="InterPro" id="IPR013783">
    <property type="entry name" value="Ig-like_fold"/>
</dbReference>
<dbReference type="Pfam" id="PF02929">
    <property type="entry name" value="Bgal_small_N"/>
    <property type="match status" value="1"/>
</dbReference>
<dbReference type="GO" id="GO:0030246">
    <property type="term" value="F:carbohydrate binding"/>
    <property type="evidence" value="ECO:0007669"/>
    <property type="project" value="InterPro"/>
</dbReference>
<organism evidence="12 13">
    <name type="scientific">Vibrio amylolyticus</name>
    <dbReference type="NCBI Taxonomy" id="2847292"/>
    <lineage>
        <taxon>Bacteria</taxon>
        <taxon>Pseudomonadati</taxon>
        <taxon>Pseudomonadota</taxon>
        <taxon>Gammaproteobacteria</taxon>
        <taxon>Vibrionales</taxon>
        <taxon>Vibrionaceae</taxon>
        <taxon>Vibrio</taxon>
    </lineage>
</organism>
<gene>
    <name evidence="12" type="ORF">KP803_04260</name>
</gene>
<dbReference type="InterPro" id="IPR023230">
    <property type="entry name" value="Glyco_hydro_2_CS"/>
</dbReference>
<dbReference type="Pfam" id="PF00703">
    <property type="entry name" value="Glyco_hydro_2"/>
    <property type="match status" value="1"/>
</dbReference>
<comment type="similarity">
    <text evidence="3 10">Belongs to the glycosyl hydrolase 2 family.</text>
</comment>
<dbReference type="RefSeq" id="WP_248007592.1">
    <property type="nucleotide sequence ID" value="NZ_JAJHVV010000002.1"/>
</dbReference>
<feature type="domain" description="Beta galactosidase small chain/" evidence="11">
    <location>
        <begin position="760"/>
        <end position="1037"/>
    </location>
</feature>
<dbReference type="InterPro" id="IPR008979">
    <property type="entry name" value="Galactose-bd-like_sf"/>
</dbReference>
<dbReference type="PROSITE" id="PS00719">
    <property type="entry name" value="GLYCOSYL_HYDROL_F2_1"/>
    <property type="match status" value="1"/>
</dbReference>
<dbReference type="Pfam" id="PF16353">
    <property type="entry name" value="LacZ_4"/>
    <property type="match status" value="1"/>
</dbReference>
<dbReference type="SMART" id="SM01038">
    <property type="entry name" value="Bgal_small_N"/>
    <property type="match status" value="1"/>
</dbReference>
<dbReference type="InterPro" id="IPR036156">
    <property type="entry name" value="Beta-gal/glucu_dom_sf"/>
</dbReference>
<dbReference type="GO" id="GO:0004565">
    <property type="term" value="F:beta-galactosidase activity"/>
    <property type="evidence" value="ECO:0007669"/>
    <property type="project" value="UniProtKB-EC"/>
</dbReference>
<dbReference type="Gene3D" id="3.20.20.80">
    <property type="entry name" value="Glycosidases"/>
    <property type="match status" value="1"/>
</dbReference>
<dbReference type="InterPro" id="IPR050347">
    <property type="entry name" value="Bact_Beta-galactosidase"/>
</dbReference>
<keyword evidence="13" id="KW-1185">Reference proteome</keyword>
<dbReference type="InterPro" id="IPR011013">
    <property type="entry name" value="Gal_mutarotase_sf_dom"/>
</dbReference>
<evidence type="ECO:0000256" key="8">
    <source>
        <dbReference type="ARBA" id="ARBA00023295"/>
    </source>
</evidence>
<dbReference type="Gene3D" id="2.60.120.260">
    <property type="entry name" value="Galactose-binding domain-like"/>
    <property type="match status" value="1"/>
</dbReference>
<dbReference type="PROSITE" id="PS00608">
    <property type="entry name" value="GLYCOSYL_HYDROL_F2_2"/>
    <property type="match status" value="1"/>
</dbReference>
<dbReference type="Pfam" id="PF02837">
    <property type="entry name" value="Glyco_hydro_2_N"/>
    <property type="match status" value="1"/>
</dbReference>
<dbReference type="InterPro" id="IPR006101">
    <property type="entry name" value="Glyco_hydro_2"/>
</dbReference>